<feature type="binding site" evidence="1">
    <location>
        <position position="84"/>
    </location>
    <ligand>
        <name>Mg(2+)</name>
        <dbReference type="ChEBI" id="CHEBI:18420"/>
        <label>1</label>
    </ligand>
</feature>
<evidence type="ECO:0000313" key="4">
    <source>
        <dbReference type="Proteomes" id="UP000540568"/>
    </source>
</evidence>
<evidence type="ECO:0000313" key="3">
    <source>
        <dbReference type="EMBL" id="MBA8810312.1"/>
    </source>
</evidence>
<gene>
    <name evidence="3" type="ORF">FHX71_004288</name>
</gene>
<dbReference type="InterPro" id="IPR036705">
    <property type="entry name" value="Ribosyl_crysJ1_sf"/>
</dbReference>
<organism evidence="3 4">
    <name type="scientific">Promicromonospora sukumoe</name>
    <dbReference type="NCBI Taxonomy" id="88382"/>
    <lineage>
        <taxon>Bacteria</taxon>
        <taxon>Bacillati</taxon>
        <taxon>Actinomycetota</taxon>
        <taxon>Actinomycetes</taxon>
        <taxon>Micrococcales</taxon>
        <taxon>Promicromonosporaceae</taxon>
        <taxon>Promicromonospora</taxon>
    </lineage>
</organism>
<dbReference type="GO" id="GO:0046872">
    <property type="term" value="F:metal ion binding"/>
    <property type="evidence" value="ECO:0007669"/>
    <property type="project" value="UniProtKB-KW"/>
</dbReference>
<dbReference type="Pfam" id="PF03747">
    <property type="entry name" value="ADP_ribosyl_GH"/>
    <property type="match status" value="1"/>
</dbReference>
<sequence>MKQFADTWEQTNQETEELLTIADASIRRGAMSNAEATLESLGCTDPKINGAGTVSAVGALYLASRFAARPMDGLLTAAFLRRGDTDTLASMTGALLGAVHGKDWLGALAPAVQDSDYITAIATALVEYPDRSAGDSPVGDGSEFRRHREQWRQDAPEIRVGSRGVFPDGRRYHATGVDMRTDVDIKRIRLRLEDGQTVLSDIREVRSTPQEPADRDINLVTRFPDTSYQVKDFSPPSGESGVVTALTNSLRETTAFYARLLGREIPIHGNEAVVTEWLHLRQAARELRPGEASSVAVTLHVMTPPSARKDIVVEGYDRETGTMTVRDPDGRSVRIRPGSVVGEQSQSRPTASDRPIATSKESEIPLHIFGDLTDEFYAGVGRAGTLSSMLEDRMRALIQAMEDEPQTSHAGQGASALVTMARKRAPSLGDAWREFDEFATRADSVLRLRNDLVHNLWQPKSGGYFFGHRIDQRTGERRSTTLSIDDVRHEVAELLSLNEEWNHWYMLAGSSQVDAEPPAHK</sequence>
<accession>A0A7W3PG36</accession>
<dbReference type="Proteomes" id="UP000540568">
    <property type="component" value="Unassembled WGS sequence"/>
</dbReference>
<keyword evidence="4" id="KW-1185">Reference proteome</keyword>
<feature type="binding site" evidence="1">
    <location>
        <position position="86"/>
    </location>
    <ligand>
        <name>Mg(2+)</name>
        <dbReference type="ChEBI" id="CHEBI:18420"/>
        <label>1</label>
    </ligand>
</feature>
<evidence type="ECO:0008006" key="5">
    <source>
        <dbReference type="Google" id="ProtNLM"/>
    </source>
</evidence>
<dbReference type="EMBL" id="JACGWV010000002">
    <property type="protein sequence ID" value="MBA8810312.1"/>
    <property type="molecule type" value="Genomic_DNA"/>
</dbReference>
<keyword evidence="1" id="KW-0460">Magnesium</keyword>
<comment type="caution">
    <text evidence="3">The sequence shown here is derived from an EMBL/GenBank/DDBJ whole genome shotgun (WGS) entry which is preliminary data.</text>
</comment>
<comment type="cofactor">
    <cofactor evidence="1">
        <name>Mg(2+)</name>
        <dbReference type="ChEBI" id="CHEBI:18420"/>
    </cofactor>
    <text evidence="1">Binds 2 magnesium ions per subunit.</text>
</comment>
<evidence type="ECO:0000256" key="1">
    <source>
        <dbReference type="PIRSR" id="PIRSR605502-1"/>
    </source>
</evidence>
<keyword evidence="1" id="KW-0479">Metal-binding</keyword>
<evidence type="ECO:0000256" key="2">
    <source>
        <dbReference type="SAM" id="MobiDB-lite"/>
    </source>
</evidence>
<dbReference type="InterPro" id="IPR005502">
    <property type="entry name" value="Ribosyl_crysJ1"/>
</dbReference>
<protein>
    <recommendedName>
        <fullName evidence="5">ADP-ribosylglycohydrolase</fullName>
    </recommendedName>
</protein>
<dbReference type="SUPFAM" id="SSF101478">
    <property type="entry name" value="ADP-ribosylglycohydrolase"/>
    <property type="match status" value="1"/>
</dbReference>
<name>A0A7W3PG36_9MICO</name>
<reference evidence="3 4" key="1">
    <citation type="submission" date="2020-07" db="EMBL/GenBank/DDBJ databases">
        <title>Sequencing the genomes of 1000 actinobacteria strains.</title>
        <authorList>
            <person name="Klenk H.-P."/>
        </authorList>
    </citation>
    <scope>NUCLEOTIDE SEQUENCE [LARGE SCALE GENOMIC DNA]</scope>
    <source>
        <strain evidence="3 4">DSM 44121</strain>
    </source>
</reference>
<dbReference type="Gene3D" id="1.10.4080.10">
    <property type="entry name" value="ADP-ribosylation/Crystallin J1"/>
    <property type="match status" value="1"/>
</dbReference>
<dbReference type="AlphaFoldDB" id="A0A7W3PG36"/>
<proteinExistence type="predicted"/>
<feature type="binding site" evidence="1">
    <location>
        <position position="87"/>
    </location>
    <ligand>
        <name>Mg(2+)</name>
        <dbReference type="ChEBI" id="CHEBI:18420"/>
        <label>1</label>
    </ligand>
</feature>
<feature type="compositionally biased region" description="Basic and acidic residues" evidence="2">
    <location>
        <begin position="321"/>
        <end position="332"/>
    </location>
</feature>
<feature type="region of interest" description="Disordered" evidence="2">
    <location>
        <begin position="321"/>
        <end position="356"/>
    </location>
</feature>